<evidence type="ECO:0000256" key="1">
    <source>
        <dbReference type="SAM" id="Phobius"/>
    </source>
</evidence>
<keyword evidence="1" id="KW-1133">Transmembrane helix</keyword>
<proteinExistence type="predicted"/>
<accession>A0A381ZU05</accession>
<dbReference type="EMBL" id="UINC01022639">
    <property type="protein sequence ID" value="SVA92679.1"/>
    <property type="molecule type" value="Genomic_DNA"/>
</dbReference>
<sequence>MKRILSMLLFVSGFIPFTYIFGIGGFGFQGGQSLLSIESYNSTEGVAELNTSDFSNPLSGGAYVYIDAIPFVDLEADFSLSFKEYTFDFANSNGTKGPYDFSWADFSIYLTARKKIIGLGIPLLAKAKLFYGGGYNMHTVTPLMNLDLMESALEGNIEEADPTNLSENDLINFLKDNQVKSNGFHIQSGFQFKVLVLDTFLFYRHTFAKDIVPGQDHFGSLNLRIGYGL</sequence>
<reference evidence="2" key="1">
    <citation type="submission" date="2018-05" db="EMBL/GenBank/DDBJ databases">
        <authorList>
            <person name="Lanie J.A."/>
            <person name="Ng W.-L."/>
            <person name="Kazmierczak K.M."/>
            <person name="Andrzejewski T.M."/>
            <person name="Davidsen T.M."/>
            <person name="Wayne K.J."/>
            <person name="Tettelin H."/>
            <person name="Glass J.I."/>
            <person name="Rusch D."/>
            <person name="Podicherti R."/>
            <person name="Tsui H.-C.T."/>
            <person name="Winkler M.E."/>
        </authorList>
    </citation>
    <scope>NUCLEOTIDE SEQUENCE</scope>
</reference>
<dbReference type="AlphaFoldDB" id="A0A381ZU05"/>
<organism evidence="2">
    <name type="scientific">marine metagenome</name>
    <dbReference type="NCBI Taxonomy" id="408172"/>
    <lineage>
        <taxon>unclassified sequences</taxon>
        <taxon>metagenomes</taxon>
        <taxon>ecological metagenomes</taxon>
    </lineage>
</organism>
<keyword evidence="1" id="KW-0812">Transmembrane</keyword>
<feature type="transmembrane region" description="Helical" evidence="1">
    <location>
        <begin position="7"/>
        <end position="28"/>
    </location>
</feature>
<evidence type="ECO:0008006" key="3">
    <source>
        <dbReference type="Google" id="ProtNLM"/>
    </source>
</evidence>
<name>A0A381ZU05_9ZZZZ</name>
<keyword evidence="1" id="KW-0472">Membrane</keyword>
<gene>
    <name evidence="2" type="ORF">METZ01_LOCUS145533</name>
</gene>
<evidence type="ECO:0000313" key="2">
    <source>
        <dbReference type="EMBL" id="SVA92679.1"/>
    </source>
</evidence>
<protein>
    <recommendedName>
        <fullName evidence="3">Outer membrane protein beta-barrel domain-containing protein</fullName>
    </recommendedName>
</protein>